<keyword evidence="2" id="KW-1185">Reference proteome</keyword>
<proteinExistence type="predicted"/>
<keyword evidence="1" id="KW-0378">Hydrolase</keyword>
<evidence type="ECO:0000313" key="2">
    <source>
        <dbReference type="Proteomes" id="UP000306319"/>
    </source>
</evidence>
<protein>
    <submittedName>
        <fullName evidence="1">Endopeptidase La</fullName>
        <ecNumber evidence="1">3.4.21.53</ecNumber>
    </submittedName>
</protein>
<gene>
    <name evidence="1" type="primary">lon</name>
    <name evidence="1" type="ORF">E5331_05010</name>
</gene>
<sequence length="817" mass="91695">MLRKKYPLYSAESADFNVSGSFIAEIPSADDINSFSFDASNVTLLPLVDNVIFPGMPQPVKLENEYLETLVKDAYEKGSTLFAVTVKENIETPSKLKDFYNVGIICKVVKIIRMPGTTPVAFVSTGLRAKLMSLTKESEWLSAEIEIMPQIETDDNSYEVDCLWENIRDAYENILSYIPDHDRERISDSLKGLNEKPEFAIYFMASNSPLSIEERAKLLYSNTFKDLLESFLKDLDLSLQKLAIQASIHQRTHEDLNQKQKEHFLQQQLRAIQDELGNVSENSDVDELMARAAEKTWNKENQTHFEKGLKKLERFNSQNPEYSIQYSYLDTLLNLPWNHYSPDNFSLSKVEKILNRDHYGLEKVKERIIEQMAVIKLRKDMKAPIICLYGPPGVGKTSLGKSIADALGREYARVSLGGLHDEAEIRGHRRTYIGAMPGRILAALSKCGTGNPVFVLDEIDKIGKDFKGDPSTALLEVLDPEQNGKFHDNYIDCDYDLSHIMFIATANNLSEISGPLLDRMEIIEIGGYIPEEKIEIARRHLVPKSLKDHGLGEDKISFEKNALEYIIERYTRESGVRRLEKTIAKILRKVARLKASGKEYPKLISTKLVKEFLGKEEVNPDIYENNKFAGVVTGLAWTQVGGEILFIESSLSPGNGEKLTLTGNLGDVMKESAIIALQYLKAHARKLGIDSELFTKANVHIHVPEGAIPKDGPSAGVTMATSLASAFLGRKVREKTAMTGEITLRGKVLPVGGIKEKILAAKRAGIADIILSEANRKDIEEINSKYLKGLTFHFVETVEDVLDFALLPELAENRFEI</sequence>
<accession>A0AC61RJ08</accession>
<name>A0AC61RJ08_9BACT</name>
<organism evidence="1 2">
    <name type="scientific">Lepagella muris</name>
    <dbReference type="NCBI Taxonomy" id="3032870"/>
    <lineage>
        <taxon>Bacteria</taxon>
        <taxon>Pseudomonadati</taxon>
        <taxon>Bacteroidota</taxon>
        <taxon>Bacteroidia</taxon>
        <taxon>Bacteroidales</taxon>
        <taxon>Muribaculaceae</taxon>
        <taxon>Lepagella</taxon>
    </lineage>
</organism>
<dbReference type="EMBL" id="SRYB01000005">
    <property type="protein sequence ID" value="TGY79738.1"/>
    <property type="molecule type" value="Genomic_DNA"/>
</dbReference>
<evidence type="ECO:0000313" key="1">
    <source>
        <dbReference type="EMBL" id="TGY79738.1"/>
    </source>
</evidence>
<dbReference type="EC" id="3.4.21.53" evidence="1"/>
<comment type="caution">
    <text evidence="1">The sequence shown here is derived from an EMBL/GenBank/DDBJ whole genome shotgun (WGS) entry which is preliminary data.</text>
</comment>
<dbReference type="Proteomes" id="UP000306319">
    <property type="component" value="Unassembled WGS sequence"/>
</dbReference>
<reference evidence="1" key="1">
    <citation type="submission" date="2019-04" db="EMBL/GenBank/DDBJ databases">
        <title>Microbes associate with the intestines of laboratory mice.</title>
        <authorList>
            <person name="Navarre W."/>
            <person name="Wong E."/>
            <person name="Huang K."/>
            <person name="Tropini C."/>
            <person name="Ng K."/>
            <person name="Yu B."/>
        </authorList>
    </citation>
    <scope>NUCLEOTIDE SEQUENCE</scope>
    <source>
        <strain evidence="1">NM04_E33</strain>
    </source>
</reference>